<gene>
    <name evidence="2" type="ORF">JQS43_10740</name>
</gene>
<dbReference type="RefSeq" id="WP_239678938.1">
    <property type="nucleotide sequence ID" value="NZ_CP070499.1"/>
</dbReference>
<name>A0A895YPP7_9ACTN</name>
<dbReference type="PANTHER" id="PTHR43135">
    <property type="entry name" value="ALPHA-D-RIBOSE 1-METHYLPHOSPHONATE 5-TRIPHOSPHATE DIPHOSPHATASE"/>
    <property type="match status" value="1"/>
</dbReference>
<accession>A0A895YPP7</accession>
<dbReference type="InterPro" id="IPR032466">
    <property type="entry name" value="Metal_Hydrolase"/>
</dbReference>
<dbReference type="Gene3D" id="3.20.20.140">
    <property type="entry name" value="Metal-dependent hydrolases"/>
    <property type="match status" value="1"/>
</dbReference>
<dbReference type="PANTHER" id="PTHR43135:SF3">
    <property type="entry name" value="ALPHA-D-RIBOSE 1-METHYLPHOSPHONATE 5-TRIPHOSPHATE DIPHOSPHATASE"/>
    <property type="match status" value="1"/>
</dbReference>
<dbReference type="InterPro" id="IPR011059">
    <property type="entry name" value="Metal-dep_hydrolase_composite"/>
</dbReference>
<dbReference type="InterPro" id="IPR057744">
    <property type="entry name" value="OTAase-like"/>
</dbReference>
<evidence type="ECO:0000313" key="3">
    <source>
        <dbReference type="Proteomes" id="UP000662857"/>
    </source>
</evidence>
<sequence>MGTTTFTNVRVFDGTADALTEPTTVTVTDDRIVDVGALPTGEIIDGPGHTLLPGLIDAHWHSTLADITILELVTTDSRYAMLRAARQAEQTLQRGFTTVRDLGGPSFPLKRAIDEGVVPGPRIYPSGAMISQTSGHGDFRTVHDLPLDPSRPLPLVERVGISVIADGADAVLRAAREQLLLGATQVKVMAGGGASTLYDPLDATQYTEREIHAAVEAAANWGTYVTVHAYTSDSVQQAIRAGVRCVEHGQLVDEQTVAMMAEHDIWWSLQPFLDDEDANPMHDPAGRAKQRRTHEGTDVAYRLAIEYGIKIAWGTDTLFDPHLTTRQGAQLAKLSRWFRPAQVLRMATHDNAALLAMCGARDPYPAPLGVVAPGAYADLLLVAGDPIVELDLIADPANFAIIMQGGKLVKNTLAAGRPGAARPDS</sequence>
<dbReference type="Pfam" id="PF01979">
    <property type="entry name" value="Amidohydro_1"/>
    <property type="match status" value="1"/>
</dbReference>
<organism evidence="2 3">
    <name type="scientific">Natronosporangium hydrolyticum</name>
    <dbReference type="NCBI Taxonomy" id="2811111"/>
    <lineage>
        <taxon>Bacteria</taxon>
        <taxon>Bacillati</taxon>
        <taxon>Actinomycetota</taxon>
        <taxon>Actinomycetes</taxon>
        <taxon>Micromonosporales</taxon>
        <taxon>Micromonosporaceae</taxon>
        <taxon>Natronosporangium</taxon>
    </lineage>
</organism>
<proteinExistence type="predicted"/>
<evidence type="ECO:0000313" key="2">
    <source>
        <dbReference type="EMBL" id="QSB16706.1"/>
    </source>
</evidence>
<feature type="domain" description="Amidohydrolase-related" evidence="1">
    <location>
        <begin position="50"/>
        <end position="409"/>
    </location>
</feature>
<dbReference type="InterPro" id="IPR006680">
    <property type="entry name" value="Amidohydro-rel"/>
</dbReference>
<dbReference type="InterPro" id="IPR051781">
    <property type="entry name" value="Metallo-dep_Hydrolase"/>
</dbReference>
<dbReference type="Gene3D" id="2.30.40.10">
    <property type="entry name" value="Urease, subunit C, domain 1"/>
    <property type="match status" value="1"/>
</dbReference>
<dbReference type="AlphaFoldDB" id="A0A895YPP7"/>
<dbReference type="GO" id="GO:0016810">
    <property type="term" value="F:hydrolase activity, acting on carbon-nitrogen (but not peptide) bonds"/>
    <property type="evidence" value="ECO:0007669"/>
    <property type="project" value="InterPro"/>
</dbReference>
<dbReference type="CDD" id="cd01299">
    <property type="entry name" value="Met_dep_hydrolase_A"/>
    <property type="match status" value="1"/>
</dbReference>
<dbReference type="KEGG" id="nhy:JQS43_10740"/>
<reference evidence="2" key="1">
    <citation type="submission" date="2021-02" db="EMBL/GenBank/DDBJ databases">
        <title>Natrosporangium hydrolyticum gen. nov., sp. nov, a haloalkaliphilic actinobacterium from a soda solonchak soil.</title>
        <authorList>
            <person name="Sorokin D.Y."/>
            <person name="Khijniak T.V."/>
            <person name="Zakharycheva A.P."/>
            <person name="Boueva O.V."/>
            <person name="Ariskina E.V."/>
            <person name="Hahnke R.L."/>
            <person name="Bunk B."/>
            <person name="Sproer C."/>
            <person name="Schumann P."/>
            <person name="Evtushenko L.I."/>
            <person name="Kublanov I.V."/>
        </authorList>
    </citation>
    <scope>NUCLEOTIDE SEQUENCE</scope>
    <source>
        <strain evidence="2">DSM 106523</strain>
    </source>
</reference>
<protein>
    <submittedName>
        <fullName evidence="2">Amidohydrolase family protein</fullName>
    </submittedName>
</protein>
<dbReference type="Proteomes" id="UP000662857">
    <property type="component" value="Chromosome"/>
</dbReference>
<dbReference type="SUPFAM" id="SSF51338">
    <property type="entry name" value="Composite domain of metallo-dependent hydrolases"/>
    <property type="match status" value="1"/>
</dbReference>
<evidence type="ECO:0000259" key="1">
    <source>
        <dbReference type="Pfam" id="PF01979"/>
    </source>
</evidence>
<keyword evidence="3" id="KW-1185">Reference proteome</keyword>
<dbReference type="SUPFAM" id="SSF51556">
    <property type="entry name" value="Metallo-dependent hydrolases"/>
    <property type="match status" value="1"/>
</dbReference>
<dbReference type="EMBL" id="CP070499">
    <property type="protein sequence ID" value="QSB16706.1"/>
    <property type="molecule type" value="Genomic_DNA"/>
</dbReference>